<dbReference type="Gene3D" id="3.40.50.720">
    <property type="entry name" value="NAD(P)-binding Rossmann-like Domain"/>
    <property type="match status" value="1"/>
</dbReference>
<dbReference type="PANTHER" id="PTHR43162">
    <property type="match status" value="1"/>
</dbReference>
<proteinExistence type="predicted"/>
<accession>A0A8J3JAW8</accession>
<sequence>MHMMTGATGNAGAIVVREFARQHVPIRVLARNPAASPWLRELPGIEVVTGDMRVPESLGAALDGVDKVLMISSPRDDMVGTQCRFIDAAQAAGVGHIVKLSGKESGTTFDPQAFRGTRWHLAIERYLEESGLAWTHLRPSQFMQFYLPGSLTGVDARRGALVMPIGDSRLSPVDIEDIARVAVAMMGADGTAGRAYDMTGPDALSMAEVAELITAASGRPYRYEPVTAERKRALHAAEGLGPDVLDLLDEIYAGRRNSPDSRVDLSAHRAFGVEPTTFAQFARRHAADFAAVVSAA</sequence>
<dbReference type="RefSeq" id="WP_203657400.1">
    <property type="nucleotide sequence ID" value="NZ_BAAAZM010000006.1"/>
</dbReference>
<comment type="caution">
    <text evidence="2">The sequence shown here is derived from an EMBL/GenBank/DDBJ whole genome shotgun (WGS) entry which is preliminary data.</text>
</comment>
<dbReference type="CDD" id="cd05269">
    <property type="entry name" value="TMR_SDR_a"/>
    <property type="match status" value="1"/>
</dbReference>
<gene>
    <name evidence="2" type="ORF">Aru02nite_22920</name>
</gene>
<dbReference type="Pfam" id="PF13460">
    <property type="entry name" value="NAD_binding_10"/>
    <property type="match status" value="1"/>
</dbReference>
<evidence type="ECO:0000313" key="2">
    <source>
        <dbReference type="EMBL" id="GID11403.1"/>
    </source>
</evidence>
<keyword evidence="3" id="KW-1185">Reference proteome</keyword>
<name>A0A8J3JAW8_9ACTN</name>
<dbReference type="Proteomes" id="UP000612808">
    <property type="component" value="Unassembled WGS sequence"/>
</dbReference>
<dbReference type="InterPro" id="IPR036291">
    <property type="entry name" value="NAD(P)-bd_dom_sf"/>
</dbReference>
<organism evidence="2 3">
    <name type="scientific">Actinocatenispora rupis</name>
    <dbReference type="NCBI Taxonomy" id="519421"/>
    <lineage>
        <taxon>Bacteria</taxon>
        <taxon>Bacillati</taxon>
        <taxon>Actinomycetota</taxon>
        <taxon>Actinomycetes</taxon>
        <taxon>Micromonosporales</taxon>
        <taxon>Micromonosporaceae</taxon>
        <taxon>Actinocatenispora</taxon>
    </lineage>
</organism>
<dbReference type="SUPFAM" id="SSF51735">
    <property type="entry name" value="NAD(P)-binding Rossmann-fold domains"/>
    <property type="match status" value="1"/>
</dbReference>
<evidence type="ECO:0000313" key="3">
    <source>
        <dbReference type="Proteomes" id="UP000612808"/>
    </source>
</evidence>
<feature type="domain" description="NAD(P)-binding" evidence="1">
    <location>
        <begin position="6"/>
        <end position="144"/>
    </location>
</feature>
<reference evidence="2" key="1">
    <citation type="submission" date="2021-01" db="EMBL/GenBank/DDBJ databases">
        <title>Whole genome shotgun sequence of Actinocatenispora rupis NBRC 107355.</title>
        <authorList>
            <person name="Komaki H."/>
            <person name="Tamura T."/>
        </authorList>
    </citation>
    <scope>NUCLEOTIDE SEQUENCE</scope>
    <source>
        <strain evidence="2">NBRC 107355</strain>
    </source>
</reference>
<dbReference type="Gene3D" id="3.90.25.10">
    <property type="entry name" value="UDP-galactose 4-epimerase, domain 1"/>
    <property type="match status" value="1"/>
</dbReference>
<dbReference type="AlphaFoldDB" id="A0A8J3JAW8"/>
<dbReference type="InterPro" id="IPR016040">
    <property type="entry name" value="NAD(P)-bd_dom"/>
</dbReference>
<evidence type="ECO:0000259" key="1">
    <source>
        <dbReference type="Pfam" id="PF13460"/>
    </source>
</evidence>
<dbReference type="InterPro" id="IPR051604">
    <property type="entry name" value="Ergot_Alk_Oxidoreductase"/>
</dbReference>
<dbReference type="EMBL" id="BOMB01000012">
    <property type="protein sequence ID" value="GID11403.1"/>
    <property type="molecule type" value="Genomic_DNA"/>
</dbReference>
<dbReference type="PANTHER" id="PTHR43162:SF1">
    <property type="entry name" value="PRESTALK A DIFFERENTIATION PROTEIN A"/>
    <property type="match status" value="1"/>
</dbReference>
<protein>
    <submittedName>
        <fullName evidence="2">NAD(P)-dependent oxidoreductase</fullName>
    </submittedName>
</protein>